<evidence type="ECO:0000313" key="10">
    <source>
        <dbReference type="Proteomes" id="UP000192907"/>
    </source>
</evidence>
<dbReference type="Proteomes" id="UP000192907">
    <property type="component" value="Unassembled WGS sequence"/>
</dbReference>
<dbReference type="Pfam" id="PF00384">
    <property type="entry name" value="Molybdopterin"/>
    <property type="match status" value="1"/>
</dbReference>
<dbReference type="STRING" id="1513793.SAMN06296036_10668"/>
<dbReference type="InterPro" id="IPR050612">
    <property type="entry name" value="Prok_Mopterin_Oxidored"/>
</dbReference>
<dbReference type="Pfam" id="PF04879">
    <property type="entry name" value="Molybdop_Fe4S4"/>
    <property type="match status" value="1"/>
</dbReference>
<organism evidence="9 10">
    <name type="scientific">Pseudobacteriovorax antillogorgiicola</name>
    <dbReference type="NCBI Taxonomy" id="1513793"/>
    <lineage>
        <taxon>Bacteria</taxon>
        <taxon>Pseudomonadati</taxon>
        <taxon>Bdellovibrionota</taxon>
        <taxon>Oligoflexia</taxon>
        <taxon>Oligoflexales</taxon>
        <taxon>Pseudobacteriovoracaceae</taxon>
        <taxon>Pseudobacteriovorax</taxon>
    </lineage>
</organism>
<evidence type="ECO:0000256" key="2">
    <source>
        <dbReference type="ARBA" id="ARBA00010312"/>
    </source>
</evidence>
<dbReference type="GO" id="GO:0016491">
    <property type="term" value="F:oxidoreductase activity"/>
    <property type="evidence" value="ECO:0007669"/>
    <property type="project" value="UniProtKB-KW"/>
</dbReference>
<dbReference type="Gene3D" id="3.40.50.740">
    <property type="match status" value="1"/>
</dbReference>
<keyword evidence="6" id="KW-0408">Iron</keyword>
<evidence type="ECO:0000256" key="4">
    <source>
        <dbReference type="ARBA" id="ARBA00022723"/>
    </source>
</evidence>
<evidence type="ECO:0000256" key="1">
    <source>
        <dbReference type="ARBA" id="ARBA00001942"/>
    </source>
</evidence>
<dbReference type="InterPro" id="IPR006656">
    <property type="entry name" value="Mopterin_OxRdtase"/>
</dbReference>
<dbReference type="GO" id="GO:0046872">
    <property type="term" value="F:metal ion binding"/>
    <property type="evidence" value="ECO:0007669"/>
    <property type="project" value="UniProtKB-KW"/>
</dbReference>
<dbReference type="InterPro" id="IPR006655">
    <property type="entry name" value="Mopterin_OxRdtase_prok_CS"/>
</dbReference>
<dbReference type="SMART" id="SM00926">
    <property type="entry name" value="Molybdop_Fe4S4"/>
    <property type="match status" value="1"/>
</dbReference>
<evidence type="ECO:0000256" key="5">
    <source>
        <dbReference type="ARBA" id="ARBA00023002"/>
    </source>
</evidence>
<dbReference type="PANTHER" id="PTHR43742:SF2">
    <property type="entry name" value="ASSIMILATORY NITRATE REDUCTASE CATALYTIC SUBUNIT"/>
    <property type="match status" value="1"/>
</dbReference>
<dbReference type="Gene3D" id="3.40.228.10">
    <property type="entry name" value="Dimethylsulfoxide Reductase, domain 2"/>
    <property type="match status" value="1"/>
</dbReference>
<name>A0A1Y6BT30_9BACT</name>
<sequence>MLTSKTRVCNLCEATCGLELELSGQDIKSIKADPDDVFSKGAYCPKSQGLKDLYQDPDRLRKPLKKTAQGFQEIPWEQALDEVAERIVKLQSQHGKASIATYTGNPNVHNLGAMLALPMLLRALKSPHRYSATSVDQLPHMLIAHLMFGHSLMLPIADVDRANYMLIIGANPVVSNGSLLTAAGLSSKLKQIQKRGGKVTVIDPRYTETASQATEHHFIKPGKDIYLLAAIVKGLLTSTTHKQAPHIKGLDILMDAFGDYEDPHFEARTGMSPEIVDRIIHDLHFYEGAICYGRMGVSTQEHGSLCQWLINVINFLTGNLDSAGGVMFTDPAIDILNYISRGAHHKKFARRKTRVRGLPSFEGEFPVAALAEEILTSGEGQIKGLISIAGNPALSTPNGEQMRSALDKLDLFVAIDYYITESSAHADYILPPCSPLERSHYDLVFNALAIRNTARFSEATFKKQGKEDFDIILELWKRLDHGSKFQNFKIGAIAQGMIWLGPERILDGMLRRGPHKLTLKRLRENPHGIDLGALTPQLPDKLRTPDKKLDLAPEVLIKQFSQVKAQLQKEPNPTADGFQLIGRRNLRSNNSWMHNCQSLHLKKRDFHVLVNEDDGAALGLSNGQTVRVSGAVGSIEAPVRLTDKIMKGVVSMPHGWGHQEGRSKLKQAIAMGGANINQILSDQEVEPVSGNAILNGQRVHVSALELSQP</sequence>
<keyword evidence="7" id="KW-0411">Iron-sulfur</keyword>
<dbReference type="PROSITE" id="PS00490">
    <property type="entry name" value="MOLYBDOPTERIN_PROK_2"/>
    <property type="match status" value="1"/>
</dbReference>
<comment type="cofactor">
    <cofactor evidence="1">
        <name>Mo-bis(molybdopterin guanine dinucleotide)</name>
        <dbReference type="ChEBI" id="CHEBI:60539"/>
    </cofactor>
</comment>
<dbReference type="RefSeq" id="WP_159455272.1">
    <property type="nucleotide sequence ID" value="NZ_FWZT01000006.1"/>
</dbReference>
<dbReference type="PANTHER" id="PTHR43742">
    <property type="entry name" value="TRIMETHYLAMINE-N-OXIDE REDUCTASE"/>
    <property type="match status" value="1"/>
</dbReference>
<reference evidence="10" key="1">
    <citation type="submission" date="2017-04" db="EMBL/GenBank/DDBJ databases">
        <authorList>
            <person name="Varghese N."/>
            <person name="Submissions S."/>
        </authorList>
    </citation>
    <scope>NUCLEOTIDE SEQUENCE [LARGE SCALE GENOMIC DNA]</scope>
    <source>
        <strain evidence="10">RKEM611</strain>
    </source>
</reference>
<dbReference type="Pfam" id="PF01568">
    <property type="entry name" value="Molydop_binding"/>
    <property type="match status" value="1"/>
</dbReference>
<dbReference type="InterPro" id="IPR006963">
    <property type="entry name" value="Mopterin_OxRdtase_4Fe-4S_dom"/>
</dbReference>
<keyword evidence="10" id="KW-1185">Reference proteome</keyword>
<dbReference type="Gene3D" id="2.40.40.20">
    <property type="match status" value="1"/>
</dbReference>
<evidence type="ECO:0000313" key="9">
    <source>
        <dbReference type="EMBL" id="SMF16789.1"/>
    </source>
</evidence>
<dbReference type="Gene3D" id="2.20.25.90">
    <property type="entry name" value="ADC-like domains"/>
    <property type="match status" value="1"/>
</dbReference>
<comment type="similarity">
    <text evidence="2">Belongs to the prokaryotic molybdopterin-containing oxidoreductase family.</text>
</comment>
<dbReference type="EMBL" id="FWZT01000006">
    <property type="protein sequence ID" value="SMF16789.1"/>
    <property type="molecule type" value="Genomic_DNA"/>
</dbReference>
<dbReference type="AlphaFoldDB" id="A0A1Y6BT30"/>
<protein>
    <submittedName>
        <fullName evidence="9">Anaerobic selenocysteine-containing dehydrogenase</fullName>
    </submittedName>
</protein>
<dbReference type="InterPro" id="IPR006657">
    <property type="entry name" value="MoPterin_dinucl-bd_dom"/>
</dbReference>
<gene>
    <name evidence="9" type="ORF">SAMN06296036_10668</name>
</gene>
<evidence type="ECO:0000256" key="7">
    <source>
        <dbReference type="ARBA" id="ARBA00023014"/>
    </source>
</evidence>
<proteinExistence type="inferred from homology"/>
<dbReference type="SUPFAM" id="SSF50692">
    <property type="entry name" value="ADC-like"/>
    <property type="match status" value="1"/>
</dbReference>
<keyword evidence="5" id="KW-0560">Oxidoreductase</keyword>
<dbReference type="GO" id="GO:0051536">
    <property type="term" value="F:iron-sulfur cluster binding"/>
    <property type="evidence" value="ECO:0007669"/>
    <property type="project" value="UniProtKB-KW"/>
</dbReference>
<dbReference type="InterPro" id="IPR009010">
    <property type="entry name" value="Asp_de-COase-like_dom_sf"/>
</dbReference>
<keyword evidence="4" id="KW-0479">Metal-binding</keyword>
<evidence type="ECO:0000256" key="3">
    <source>
        <dbReference type="ARBA" id="ARBA00022505"/>
    </source>
</evidence>
<dbReference type="GO" id="GO:0043546">
    <property type="term" value="F:molybdopterin cofactor binding"/>
    <property type="evidence" value="ECO:0007669"/>
    <property type="project" value="InterPro"/>
</dbReference>
<accession>A0A1Y6BT30</accession>
<feature type="domain" description="4Fe-4S Mo/W bis-MGD-type" evidence="8">
    <location>
        <begin position="2"/>
        <end position="56"/>
    </location>
</feature>
<keyword evidence="3" id="KW-0500">Molybdenum</keyword>
<evidence type="ECO:0000259" key="8">
    <source>
        <dbReference type="SMART" id="SM00926"/>
    </source>
</evidence>
<dbReference type="SUPFAM" id="SSF53706">
    <property type="entry name" value="Formate dehydrogenase/DMSO reductase, domains 1-3"/>
    <property type="match status" value="1"/>
</dbReference>
<evidence type="ECO:0000256" key="6">
    <source>
        <dbReference type="ARBA" id="ARBA00023004"/>
    </source>
</evidence>